<gene>
    <name evidence="1" type="ORF">V6N12_076269</name>
</gene>
<comment type="caution">
    <text evidence="1">The sequence shown here is derived from an EMBL/GenBank/DDBJ whole genome shotgun (WGS) entry which is preliminary data.</text>
</comment>
<proteinExistence type="predicted"/>
<evidence type="ECO:0000313" key="2">
    <source>
        <dbReference type="Proteomes" id="UP001472677"/>
    </source>
</evidence>
<name>A0ABR2AC43_9ROSI</name>
<accession>A0ABR2AC43</accession>
<keyword evidence="2" id="KW-1185">Reference proteome</keyword>
<sequence>MEAQASCKIVDEEKLCGEDNLSFVSICAAAPQMGVTRNHGYVKSLRFSSVRTNIFATVHHFQDFSGVCVDADFVEIPAQVLEQW</sequence>
<dbReference type="EMBL" id="JBBPBM010000848">
    <property type="protein sequence ID" value="KAK8490602.1"/>
    <property type="molecule type" value="Genomic_DNA"/>
</dbReference>
<organism evidence="1 2">
    <name type="scientific">Hibiscus sabdariffa</name>
    <name type="common">roselle</name>
    <dbReference type="NCBI Taxonomy" id="183260"/>
    <lineage>
        <taxon>Eukaryota</taxon>
        <taxon>Viridiplantae</taxon>
        <taxon>Streptophyta</taxon>
        <taxon>Embryophyta</taxon>
        <taxon>Tracheophyta</taxon>
        <taxon>Spermatophyta</taxon>
        <taxon>Magnoliopsida</taxon>
        <taxon>eudicotyledons</taxon>
        <taxon>Gunneridae</taxon>
        <taxon>Pentapetalae</taxon>
        <taxon>rosids</taxon>
        <taxon>malvids</taxon>
        <taxon>Malvales</taxon>
        <taxon>Malvaceae</taxon>
        <taxon>Malvoideae</taxon>
        <taxon>Hibiscus</taxon>
    </lineage>
</organism>
<protein>
    <submittedName>
        <fullName evidence="1">Uncharacterized protein</fullName>
    </submittedName>
</protein>
<dbReference type="Proteomes" id="UP001472677">
    <property type="component" value="Unassembled WGS sequence"/>
</dbReference>
<reference evidence="1 2" key="1">
    <citation type="journal article" date="2024" name="G3 (Bethesda)">
        <title>Genome assembly of Hibiscus sabdariffa L. provides insights into metabolisms of medicinal natural products.</title>
        <authorList>
            <person name="Kim T."/>
        </authorList>
    </citation>
    <scope>NUCLEOTIDE SEQUENCE [LARGE SCALE GENOMIC DNA]</scope>
    <source>
        <strain evidence="1">TK-2024</strain>
        <tissue evidence="1">Old leaves</tissue>
    </source>
</reference>
<evidence type="ECO:0000313" key="1">
    <source>
        <dbReference type="EMBL" id="KAK8490602.1"/>
    </source>
</evidence>